<keyword evidence="2" id="KW-1185">Reference proteome</keyword>
<reference evidence="1 2" key="1">
    <citation type="submission" date="2024-01" db="EMBL/GenBank/DDBJ databases">
        <title>The complete chloroplast genome sequence of Lithospermum erythrorhizon: insights into the phylogenetic relationship among Boraginaceae species and the maternal lineages of purple gromwells.</title>
        <authorList>
            <person name="Okada T."/>
            <person name="Watanabe K."/>
        </authorList>
    </citation>
    <scope>NUCLEOTIDE SEQUENCE [LARGE SCALE GENOMIC DNA]</scope>
</reference>
<dbReference type="PANTHER" id="PTHR31296:SF1">
    <property type="entry name" value="MITOCHONDRIAL PROTEIN C2ORF69"/>
    <property type="match status" value="1"/>
</dbReference>
<organism evidence="1 2">
    <name type="scientific">Lithospermum erythrorhizon</name>
    <name type="common">Purple gromwell</name>
    <name type="synonym">Lithospermum officinale var. erythrorhizon</name>
    <dbReference type="NCBI Taxonomy" id="34254"/>
    <lineage>
        <taxon>Eukaryota</taxon>
        <taxon>Viridiplantae</taxon>
        <taxon>Streptophyta</taxon>
        <taxon>Embryophyta</taxon>
        <taxon>Tracheophyta</taxon>
        <taxon>Spermatophyta</taxon>
        <taxon>Magnoliopsida</taxon>
        <taxon>eudicotyledons</taxon>
        <taxon>Gunneridae</taxon>
        <taxon>Pentapetalae</taxon>
        <taxon>asterids</taxon>
        <taxon>lamiids</taxon>
        <taxon>Boraginales</taxon>
        <taxon>Boraginaceae</taxon>
        <taxon>Boraginoideae</taxon>
        <taxon>Lithospermeae</taxon>
        <taxon>Lithospermum</taxon>
    </lineage>
</organism>
<gene>
    <name evidence="1" type="ORF">LIER_35115</name>
</gene>
<dbReference type="Proteomes" id="UP001454036">
    <property type="component" value="Unassembled WGS sequence"/>
</dbReference>
<dbReference type="GO" id="GO:0005739">
    <property type="term" value="C:mitochondrion"/>
    <property type="evidence" value="ECO:0007669"/>
    <property type="project" value="TreeGrafter"/>
</dbReference>
<sequence>MLMYNNRFCFRYLNMDRWNGILRVPLSTNSNSLYKVAASLCVSRFTGRLAVPSANAIFFSGDRVEGSGNPVIERLSDLQRIADILVSNFGNSVNAWVVEAATFNGPFAVFKDFIPTVNEYGEPKLYDASECSASLSTVLLLKSCLKEAKSAIAGEVKGPFQSNLSSSPPFRMRTILLGFSKGGTILNQLIAELSYSEVLSKQDLIEASTEIGNGNITAWEDQIIPTSKDSFLNSISEIHYVDVGLNSTGAYLNDRDAIQRIYERLKQGASGIRFLFHGTPRQWHDERRIWIHKEKDELIRLLKEAARDNLGRLAVHERLYFAGIPPNLQMHFEIIEHLDVS</sequence>
<dbReference type="InterPro" id="IPR018881">
    <property type="entry name" value="C2orf69_mit"/>
</dbReference>
<dbReference type="Pfam" id="PF10561">
    <property type="entry name" value="C2orf69"/>
    <property type="match status" value="1"/>
</dbReference>
<dbReference type="EMBL" id="BAABME010015145">
    <property type="protein sequence ID" value="GAA0139639.1"/>
    <property type="molecule type" value="Genomic_DNA"/>
</dbReference>
<name>A0AAV3NKE0_LITER</name>
<evidence type="ECO:0000313" key="2">
    <source>
        <dbReference type="Proteomes" id="UP001454036"/>
    </source>
</evidence>
<accession>A0AAV3NKE0</accession>
<protein>
    <submittedName>
        <fullName evidence="1">Uncharacterized protein</fullName>
    </submittedName>
</protein>
<evidence type="ECO:0000313" key="1">
    <source>
        <dbReference type="EMBL" id="GAA0139639.1"/>
    </source>
</evidence>
<comment type="caution">
    <text evidence="1">The sequence shown here is derived from an EMBL/GenBank/DDBJ whole genome shotgun (WGS) entry which is preliminary data.</text>
</comment>
<proteinExistence type="predicted"/>
<dbReference type="AlphaFoldDB" id="A0AAV3NKE0"/>
<dbReference type="PANTHER" id="PTHR31296">
    <property type="entry name" value="UPF0565 PROTEIN C2ORF69"/>
    <property type="match status" value="1"/>
</dbReference>